<dbReference type="InterPro" id="IPR050640">
    <property type="entry name" value="Bact_2-comp_sensor_kinase"/>
</dbReference>
<keyword evidence="10" id="KW-0902">Two-component regulatory system</keyword>
<dbReference type="SMART" id="SM00304">
    <property type="entry name" value="HAMP"/>
    <property type="match status" value="1"/>
</dbReference>
<dbReference type="InterPro" id="IPR005467">
    <property type="entry name" value="His_kinase_dom"/>
</dbReference>
<dbReference type="Gene3D" id="6.10.340.10">
    <property type="match status" value="1"/>
</dbReference>
<dbReference type="EC" id="2.7.13.3" evidence="3"/>
<evidence type="ECO:0000256" key="7">
    <source>
        <dbReference type="ARBA" id="ARBA00022741"/>
    </source>
</evidence>
<evidence type="ECO:0000256" key="10">
    <source>
        <dbReference type="ARBA" id="ARBA00023012"/>
    </source>
</evidence>
<reference evidence="15 16" key="1">
    <citation type="submission" date="2020-08" db="EMBL/GenBank/DDBJ databases">
        <title>Genomic Encyclopedia of Type Strains, Phase III (KMG-III): the genomes of soil and plant-associated and newly described type strains.</title>
        <authorList>
            <person name="Whitman W."/>
        </authorList>
    </citation>
    <scope>NUCLEOTIDE SEQUENCE [LARGE SCALE GENOMIC DNA]</scope>
    <source>
        <strain evidence="15 16">CECT 5862</strain>
    </source>
</reference>
<dbReference type="Pfam" id="PF02518">
    <property type="entry name" value="HATPase_c"/>
    <property type="match status" value="1"/>
</dbReference>
<keyword evidence="4" id="KW-1003">Cell membrane</keyword>
<dbReference type="EMBL" id="JACHXK010000001">
    <property type="protein sequence ID" value="MBB3108784.1"/>
    <property type="molecule type" value="Genomic_DNA"/>
</dbReference>
<feature type="domain" description="Histidine kinase" evidence="13">
    <location>
        <begin position="495"/>
        <end position="600"/>
    </location>
</feature>
<keyword evidence="8 15" id="KW-0418">Kinase</keyword>
<dbReference type="PRINTS" id="PR00344">
    <property type="entry name" value="BCTRLSENSOR"/>
</dbReference>
<keyword evidence="11 12" id="KW-0472">Membrane</keyword>
<dbReference type="InterPro" id="IPR010559">
    <property type="entry name" value="Sig_transdc_His_kin_internal"/>
</dbReference>
<organism evidence="15 16">
    <name type="scientific">Paenibacillus phyllosphaerae</name>
    <dbReference type="NCBI Taxonomy" id="274593"/>
    <lineage>
        <taxon>Bacteria</taxon>
        <taxon>Bacillati</taxon>
        <taxon>Bacillota</taxon>
        <taxon>Bacilli</taxon>
        <taxon>Bacillales</taxon>
        <taxon>Paenibacillaceae</taxon>
        <taxon>Paenibacillus</taxon>
    </lineage>
</organism>
<evidence type="ECO:0000256" key="9">
    <source>
        <dbReference type="ARBA" id="ARBA00022840"/>
    </source>
</evidence>
<dbReference type="PROSITE" id="PS50109">
    <property type="entry name" value="HIS_KIN"/>
    <property type="match status" value="1"/>
</dbReference>
<evidence type="ECO:0000256" key="8">
    <source>
        <dbReference type="ARBA" id="ARBA00022777"/>
    </source>
</evidence>
<comment type="catalytic activity">
    <reaction evidence="1">
        <text>ATP + protein L-histidine = ADP + protein N-phospho-L-histidine.</text>
        <dbReference type="EC" id="2.7.13.3"/>
    </reaction>
</comment>
<proteinExistence type="predicted"/>
<evidence type="ECO:0000259" key="13">
    <source>
        <dbReference type="PROSITE" id="PS50109"/>
    </source>
</evidence>
<keyword evidence="6 15" id="KW-0808">Transferase</keyword>
<comment type="subcellular location">
    <subcellularLocation>
        <location evidence="2">Cell membrane</location>
        <topology evidence="2">Multi-pass membrane protein</topology>
    </subcellularLocation>
</comment>
<evidence type="ECO:0000256" key="3">
    <source>
        <dbReference type="ARBA" id="ARBA00012438"/>
    </source>
</evidence>
<dbReference type="SUPFAM" id="SSF158472">
    <property type="entry name" value="HAMP domain-like"/>
    <property type="match status" value="1"/>
</dbReference>
<evidence type="ECO:0000256" key="12">
    <source>
        <dbReference type="SAM" id="Phobius"/>
    </source>
</evidence>
<dbReference type="InterPro" id="IPR003594">
    <property type="entry name" value="HATPase_dom"/>
</dbReference>
<keyword evidence="16" id="KW-1185">Reference proteome</keyword>
<evidence type="ECO:0000256" key="1">
    <source>
        <dbReference type="ARBA" id="ARBA00000085"/>
    </source>
</evidence>
<dbReference type="Proteomes" id="UP000570361">
    <property type="component" value="Unassembled WGS sequence"/>
</dbReference>
<dbReference type="RefSeq" id="WP_183597176.1">
    <property type="nucleotide sequence ID" value="NZ_JACHXK010000001.1"/>
</dbReference>
<dbReference type="Pfam" id="PF06580">
    <property type="entry name" value="His_kinase"/>
    <property type="match status" value="1"/>
</dbReference>
<dbReference type="SUPFAM" id="SSF55874">
    <property type="entry name" value="ATPase domain of HSP90 chaperone/DNA topoisomerase II/histidine kinase"/>
    <property type="match status" value="1"/>
</dbReference>
<keyword evidence="12" id="KW-0812">Transmembrane</keyword>
<dbReference type="CDD" id="cd06225">
    <property type="entry name" value="HAMP"/>
    <property type="match status" value="1"/>
</dbReference>
<dbReference type="InterPro" id="IPR003660">
    <property type="entry name" value="HAMP_dom"/>
</dbReference>
<dbReference type="Pfam" id="PF00672">
    <property type="entry name" value="HAMP"/>
    <property type="match status" value="1"/>
</dbReference>
<dbReference type="InterPro" id="IPR004358">
    <property type="entry name" value="Sig_transdc_His_kin-like_C"/>
</dbReference>
<evidence type="ECO:0000313" key="16">
    <source>
        <dbReference type="Proteomes" id="UP000570361"/>
    </source>
</evidence>
<dbReference type="GO" id="GO:0000155">
    <property type="term" value="F:phosphorelay sensor kinase activity"/>
    <property type="evidence" value="ECO:0007669"/>
    <property type="project" value="InterPro"/>
</dbReference>
<keyword evidence="9" id="KW-0067">ATP-binding</keyword>
<keyword evidence="12" id="KW-1133">Transmembrane helix</keyword>
<evidence type="ECO:0000256" key="11">
    <source>
        <dbReference type="ARBA" id="ARBA00023136"/>
    </source>
</evidence>
<dbReference type="AlphaFoldDB" id="A0A7W5AU24"/>
<dbReference type="GO" id="GO:0005886">
    <property type="term" value="C:plasma membrane"/>
    <property type="evidence" value="ECO:0007669"/>
    <property type="project" value="UniProtKB-SubCell"/>
</dbReference>
<feature type="transmembrane region" description="Helical" evidence="12">
    <location>
        <begin position="314"/>
        <end position="339"/>
    </location>
</feature>
<keyword evidence="7" id="KW-0547">Nucleotide-binding</keyword>
<keyword evidence="5" id="KW-0597">Phosphoprotein</keyword>
<sequence>MKGADSTMRFIRMTNGMSVTTKFVAIYLSILTLSLAVTGCMLYVQASRSTIEQAQAVMEQNLLQTKDSIEEKVKLVENLSQIIAFDTRIQTFLGSVFINEPFQLEDYRSTIFPILENVMRQNAYIHSSRIYMANETIPELYDGFYHLARIRDDDYYKDFIGDRKVQTAWSGLQAEKTMTNRFGIADNDEEVFAYDRKIFSSRYVNMAGLLEIEVKRDVLFEALEEPVSAGLGRVLVIDRDGMVISNNDAALYKKKLPELGLGELPQGSKLSEIRKIDGERAILISLPLEGADLRLVGVYPIRHFNDKVTSSLKMMALILLGALLLLSLLVYFVTTKLLARMKLLLRAMKKVREGSLDVSVPVTSNDEFSQMALSFNHMTGRIHELVEKVYKIEIMEKEAELRALESQINPHFLYNTLATISWAARKADAPEITQISNALAKFYRLVLNKGSSESTIGGEIEMVKAYLQIQKFRFEERFDVVYELDERTFDCVAAKNIVQPLVENALAHGIEPKRSHGTLIIKTAMDERNLIIQVIDDGVGISEERLRAINAGTFESSGSGYAIRNIRERLAAYYGSRHRFELYSRPGIGTAVTVCLPKGGEDNAASIDR</sequence>
<evidence type="ECO:0000256" key="4">
    <source>
        <dbReference type="ARBA" id="ARBA00022475"/>
    </source>
</evidence>
<evidence type="ECO:0000256" key="6">
    <source>
        <dbReference type="ARBA" id="ARBA00022679"/>
    </source>
</evidence>
<dbReference type="PROSITE" id="PS50885">
    <property type="entry name" value="HAMP"/>
    <property type="match status" value="1"/>
</dbReference>
<dbReference type="PANTHER" id="PTHR34220:SF7">
    <property type="entry name" value="SENSOR HISTIDINE KINASE YPDA"/>
    <property type="match status" value="1"/>
</dbReference>
<evidence type="ECO:0000256" key="2">
    <source>
        <dbReference type="ARBA" id="ARBA00004651"/>
    </source>
</evidence>
<gene>
    <name evidence="15" type="ORF">FHS18_000812</name>
</gene>
<dbReference type="GO" id="GO:0005524">
    <property type="term" value="F:ATP binding"/>
    <property type="evidence" value="ECO:0007669"/>
    <property type="project" value="UniProtKB-KW"/>
</dbReference>
<name>A0A7W5AU24_9BACL</name>
<accession>A0A7W5AU24</accession>
<dbReference type="Gene3D" id="3.30.565.10">
    <property type="entry name" value="Histidine kinase-like ATPase, C-terminal domain"/>
    <property type="match status" value="1"/>
</dbReference>
<comment type="caution">
    <text evidence="15">The sequence shown here is derived from an EMBL/GenBank/DDBJ whole genome shotgun (WGS) entry which is preliminary data.</text>
</comment>
<evidence type="ECO:0000256" key="5">
    <source>
        <dbReference type="ARBA" id="ARBA00022553"/>
    </source>
</evidence>
<protein>
    <recommendedName>
        <fullName evidence="3">histidine kinase</fullName>
        <ecNumber evidence="3">2.7.13.3</ecNumber>
    </recommendedName>
</protein>
<evidence type="ECO:0000259" key="14">
    <source>
        <dbReference type="PROSITE" id="PS50885"/>
    </source>
</evidence>
<dbReference type="PANTHER" id="PTHR34220">
    <property type="entry name" value="SENSOR HISTIDINE KINASE YPDA"/>
    <property type="match status" value="1"/>
</dbReference>
<evidence type="ECO:0000313" key="15">
    <source>
        <dbReference type="EMBL" id="MBB3108784.1"/>
    </source>
</evidence>
<feature type="domain" description="HAMP" evidence="14">
    <location>
        <begin position="335"/>
        <end position="387"/>
    </location>
</feature>
<dbReference type="InterPro" id="IPR036890">
    <property type="entry name" value="HATPase_C_sf"/>
</dbReference>